<dbReference type="InterPro" id="IPR018247">
    <property type="entry name" value="EF_Hand_1_Ca_BS"/>
</dbReference>
<dbReference type="PROSITE" id="PS50137">
    <property type="entry name" value="DS_RBD"/>
    <property type="match status" value="1"/>
</dbReference>
<dbReference type="SUPFAM" id="SSF47473">
    <property type="entry name" value="EF-hand"/>
    <property type="match status" value="1"/>
</dbReference>
<dbReference type="Pfam" id="PF13499">
    <property type="entry name" value="EF-hand_7"/>
    <property type="match status" value="1"/>
</dbReference>
<dbReference type="InterPro" id="IPR011992">
    <property type="entry name" value="EF-hand-dom_pair"/>
</dbReference>
<dbReference type="PROSITE" id="PS00018">
    <property type="entry name" value="EF_HAND_1"/>
    <property type="match status" value="2"/>
</dbReference>
<dbReference type="SUPFAM" id="SSF54768">
    <property type="entry name" value="dsRNA-binding domain-like"/>
    <property type="match status" value="1"/>
</dbReference>
<dbReference type="AlphaFoldDB" id="A0A3F2RUG7"/>
<evidence type="ECO:0000313" key="6">
    <source>
        <dbReference type="Proteomes" id="UP000277300"/>
    </source>
</evidence>
<dbReference type="InterPro" id="IPR014720">
    <property type="entry name" value="dsRBD_dom"/>
</dbReference>
<keyword evidence="1" id="KW-0106">Calcium</keyword>
<dbReference type="GO" id="GO:0005509">
    <property type="term" value="F:calcium ion binding"/>
    <property type="evidence" value="ECO:0007669"/>
    <property type="project" value="InterPro"/>
</dbReference>
<proteinExistence type="predicted"/>
<evidence type="ECO:0000256" key="2">
    <source>
        <dbReference type="PROSITE-ProRule" id="PRU00266"/>
    </source>
</evidence>
<dbReference type="Gene3D" id="1.10.238.10">
    <property type="entry name" value="EF-hand"/>
    <property type="match status" value="1"/>
</dbReference>
<name>A0A3F2RUG7_9STRA</name>
<dbReference type="GO" id="GO:0003723">
    <property type="term" value="F:RNA binding"/>
    <property type="evidence" value="ECO:0007669"/>
    <property type="project" value="UniProtKB-UniRule"/>
</dbReference>
<keyword evidence="2" id="KW-0694">RNA-binding</keyword>
<sequence>MATARSNNRVPPPASPYEIPAEFRSLFTPAQAEELAAQFRQSDADGSGSIDEREFRALLIRMGMELSAVEVDALVSTIDADGDGLLDFRELVQMVVRLQKGDAKLAALRQFMESLDTTPVYLLEQEAAKFGLQVTYQLLEDKQDEAQEAPDESQTSYLMQLVLLGKACGPTGRETLQASGKTTREAKFRAAEAALVRIKKLQPGMAVEPGQLPSEWQQWLFDNIERG</sequence>
<evidence type="ECO:0000313" key="5">
    <source>
        <dbReference type="EMBL" id="RLN63963.1"/>
    </source>
</evidence>
<dbReference type="CDD" id="cd00051">
    <property type="entry name" value="EFh"/>
    <property type="match status" value="1"/>
</dbReference>
<organism evidence="5 6">
    <name type="scientific">Phytophthora kernoviae</name>
    <dbReference type="NCBI Taxonomy" id="325452"/>
    <lineage>
        <taxon>Eukaryota</taxon>
        <taxon>Sar</taxon>
        <taxon>Stramenopiles</taxon>
        <taxon>Oomycota</taxon>
        <taxon>Peronosporomycetes</taxon>
        <taxon>Peronosporales</taxon>
        <taxon>Peronosporaceae</taxon>
        <taxon>Phytophthora</taxon>
    </lineage>
</organism>
<feature type="domain" description="EF-hand" evidence="4">
    <location>
        <begin position="30"/>
        <end position="65"/>
    </location>
</feature>
<evidence type="ECO:0000259" key="3">
    <source>
        <dbReference type="PROSITE" id="PS50137"/>
    </source>
</evidence>
<evidence type="ECO:0000256" key="1">
    <source>
        <dbReference type="ARBA" id="ARBA00022837"/>
    </source>
</evidence>
<evidence type="ECO:0000259" key="4">
    <source>
        <dbReference type="PROSITE" id="PS50222"/>
    </source>
</evidence>
<dbReference type="SMART" id="SM00054">
    <property type="entry name" value="EFh"/>
    <property type="match status" value="2"/>
</dbReference>
<feature type="domain" description="EF-hand" evidence="4">
    <location>
        <begin position="66"/>
        <end position="101"/>
    </location>
</feature>
<comment type="caution">
    <text evidence="5">The sequence shown here is derived from an EMBL/GenBank/DDBJ whole genome shotgun (WGS) entry which is preliminary data.</text>
</comment>
<reference evidence="5 6" key="1">
    <citation type="submission" date="2018-07" db="EMBL/GenBank/DDBJ databases">
        <title>Genome sequencing of oomycete isolates from Chile give support for New Zealand origin for Phytophthora kernoviae and make available the first Nothophytophthora sp. genome.</title>
        <authorList>
            <person name="Studholme D.J."/>
            <person name="Sanfuentes E."/>
            <person name="Panda P."/>
            <person name="Hill R."/>
            <person name="Sambles C."/>
            <person name="Grant M."/>
            <person name="Williams N.M."/>
            <person name="Mcdougal R.L."/>
        </authorList>
    </citation>
    <scope>NUCLEOTIDE SEQUENCE [LARGE SCALE GENOMIC DNA]</scope>
    <source>
        <strain evidence="5">Chile6</strain>
    </source>
</reference>
<gene>
    <name evidence="5" type="ORF">BBP00_00003742</name>
</gene>
<dbReference type="Gene3D" id="3.30.160.20">
    <property type="match status" value="1"/>
</dbReference>
<dbReference type="EMBL" id="MBDO02000083">
    <property type="protein sequence ID" value="RLN63963.1"/>
    <property type="molecule type" value="Genomic_DNA"/>
</dbReference>
<dbReference type="Proteomes" id="UP000277300">
    <property type="component" value="Unassembled WGS sequence"/>
</dbReference>
<protein>
    <submittedName>
        <fullName evidence="5">Uncharacterized protein</fullName>
    </submittedName>
</protein>
<dbReference type="OrthoDB" id="26525at2759"/>
<feature type="domain" description="DRBM" evidence="3">
    <location>
        <begin position="118"/>
        <end position="200"/>
    </location>
</feature>
<dbReference type="PROSITE" id="PS50222">
    <property type="entry name" value="EF_HAND_2"/>
    <property type="match status" value="2"/>
</dbReference>
<accession>A0A3F2RUG7</accession>
<dbReference type="InterPro" id="IPR002048">
    <property type="entry name" value="EF_hand_dom"/>
</dbReference>